<dbReference type="Pfam" id="PF03692">
    <property type="entry name" value="CxxCxxCC"/>
    <property type="match status" value="1"/>
</dbReference>
<reference evidence="1 2" key="1">
    <citation type="submission" date="2019-12" db="EMBL/GenBank/DDBJ databases">
        <authorList>
            <person name="Lee S.D."/>
        </authorList>
    </citation>
    <scope>NUCLEOTIDE SEQUENCE [LARGE SCALE GENOMIC DNA]</scope>
    <source>
        <strain evidence="1 2">SAP-6</strain>
    </source>
</reference>
<organism evidence="1 2">
    <name type="scientific">Acerihabitans arboris</name>
    <dbReference type="NCBI Taxonomy" id="2691583"/>
    <lineage>
        <taxon>Bacteria</taxon>
        <taxon>Pseudomonadati</taxon>
        <taxon>Pseudomonadota</taxon>
        <taxon>Gammaproteobacteria</taxon>
        <taxon>Enterobacterales</taxon>
        <taxon>Pectobacteriaceae</taxon>
        <taxon>Acerihabitans</taxon>
    </lineage>
</organism>
<sequence>MSENGNPCMSCGACCAWFRVSFYWAEGDDGGGVVPNALTEPLTPFLRCMAGTNGRSPRCRALEGEVGKSVRCTIYAGRPSPCREFTMAGEQGRPNDACDRARAHYGLPPLAPAGAKGVIMAEKRHHDASGCQPGD</sequence>
<protein>
    <submittedName>
        <fullName evidence="1">YkgJ family cysteine cluster protein</fullName>
    </submittedName>
</protein>
<dbReference type="InterPro" id="IPR005358">
    <property type="entry name" value="Puta_zinc/iron-chelating_dom"/>
</dbReference>
<dbReference type="Proteomes" id="UP000461443">
    <property type="component" value="Unassembled WGS sequence"/>
</dbReference>
<dbReference type="AlphaFoldDB" id="A0A845SCF0"/>
<proteinExistence type="predicted"/>
<dbReference type="EMBL" id="WUBS01000004">
    <property type="protein sequence ID" value="NDL62430.1"/>
    <property type="molecule type" value="Genomic_DNA"/>
</dbReference>
<name>A0A845SCF0_9GAMM</name>
<accession>A0A845SCF0</accession>
<reference evidence="1 2" key="2">
    <citation type="submission" date="2020-02" db="EMBL/GenBank/DDBJ databases">
        <title>The new genus of Enterobacteriales.</title>
        <authorList>
            <person name="Kim I.S."/>
        </authorList>
    </citation>
    <scope>NUCLEOTIDE SEQUENCE [LARGE SCALE GENOMIC DNA]</scope>
    <source>
        <strain evidence="1 2">SAP-6</strain>
    </source>
</reference>
<comment type="caution">
    <text evidence="1">The sequence shown here is derived from an EMBL/GenBank/DDBJ whole genome shotgun (WGS) entry which is preliminary data.</text>
</comment>
<evidence type="ECO:0000313" key="2">
    <source>
        <dbReference type="Proteomes" id="UP000461443"/>
    </source>
</evidence>
<keyword evidence="2" id="KW-1185">Reference proteome</keyword>
<evidence type="ECO:0000313" key="1">
    <source>
        <dbReference type="EMBL" id="NDL62430.1"/>
    </source>
</evidence>
<dbReference type="RefSeq" id="WP_162365163.1">
    <property type="nucleotide sequence ID" value="NZ_WUBS01000004.1"/>
</dbReference>
<gene>
    <name evidence="1" type="ORF">GRH90_06635</name>
</gene>